<sequence>MIHKLESRYTFDDTINKLENKLKDRGFIIFFRIDHKENANKVELDMNRCVVIYFGNPKAGTLLMKDNIEISYELPLRISIYEDNNKVYLLYKLPSEIGEEYNINNKILDNMDKAFLDIINF</sequence>
<reference evidence="3" key="1">
    <citation type="journal article" date="2022" name="Int. J. Syst. Evol. Microbiol.">
        <title>Nanobdella aerobiophila gen. nov., sp. nov., a thermoacidophilic, obligate ectosymbiotic archaeon, and proposal of Nanobdellaceae fam. nov., Nanobdellales ord. nov. and Nanobdellia class. nov.</title>
        <authorList>
            <person name="Kato S."/>
            <person name="Ogasawara A."/>
            <person name="Itoh T."/>
            <person name="Sakai H.D."/>
            <person name="Shimizu M."/>
            <person name="Yuki M."/>
            <person name="Kaneko M."/>
            <person name="Takashina T."/>
            <person name="Ohkuma M."/>
        </authorList>
    </citation>
    <scope>NUCLEOTIDE SEQUENCE [LARGE SCALE GENOMIC DNA]</scope>
    <source>
        <strain evidence="3">MJ1</strain>
    </source>
</reference>
<dbReference type="Proteomes" id="UP001055553">
    <property type="component" value="Chromosome"/>
</dbReference>
<dbReference type="PANTHER" id="PTHR38342:SF2">
    <property type="entry name" value="INNER MEMBRANE OR EXPORTED"/>
    <property type="match status" value="1"/>
</dbReference>
<dbReference type="KEGG" id="naer:MJ1_0396"/>
<dbReference type="Gene3D" id="3.30.310.70">
    <property type="entry name" value="TT1751-like domain"/>
    <property type="match status" value="1"/>
</dbReference>
<dbReference type="InterPro" id="IPR005180">
    <property type="entry name" value="DUF302"/>
</dbReference>
<evidence type="ECO:0000313" key="2">
    <source>
        <dbReference type="EMBL" id="BBL45559.1"/>
    </source>
</evidence>
<dbReference type="RefSeq" id="WP_258392877.1">
    <property type="nucleotide sequence ID" value="NZ_AP019769.1"/>
</dbReference>
<evidence type="ECO:0000259" key="1">
    <source>
        <dbReference type="Pfam" id="PF03625"/>
    </source>
</evidence>
<keyword evidence="3" id="KW-1185">Reference proteome</keyword>
<organism evidence="2 3">
    <name type="scientific">Nanobdella aerobiophila</name>
    <dbReference type="NCBI Taxonomy" id="2586965"/>
    <lineage>
        <taxon>Archaea</taxon>
        <taxon>Nanobdellota</taxon>
        <taxon>Nanobdellia</taxon>
        <taxon>Nanobdellales</taxon>
        <taxon>Nanobdellaceae</taxon>
        <taxon>Nanobdella</taxon>
    </lineage>
</organism>
<evidence type="ECO:0000313" key="3">
    <source>
        <dbReference type="Proteomes" id="UP001055553"/>
    </source>
</evidence>
<dbReference type="Pfam" id="PF03625">
    <property type="entry name" value="DUF302"/>
    <property type="match status" value="1"/>
</dbReference>
<dbReference type="CDD" id="cd14797">
    <property type="entry name" value="DUF302"/>
    <property type="match status" value="1"/>
</dbReference>
<feature type="domain" description="DUF302" evidence="1">
    <location>
        <begin position="33"/>
        <end position="92"/>
    </location>
</feature>
<dbReference type="SUPFAM" id="SSF103247">
    <property type="entry name" value="TT1751-like"/>
    <property type="match status" value="1"/>
</dbReference>
<accession>A0A915SZZ2</accession>
<dbReference type="AlphaFoldDB" id="A0A915SZZ2"/>
<gene>
    <name evidence="2" type="ORF">MJ1_0396</name>
</gene>
<proteinExistence type="predicted"/>
<dbReference type="GeneID" id="74568343"/>
<dbReference type="InterPro" id="IPR035923">
    <property type="entry name" value="TT1751-like_sf"/>
</dbReference>
<protein>
    <recommendedName>
        <fullName evidence="1">DUF302 domain-containing protein</fullName>
    </recommendedName>
</protein>
<dbReference type="EMBL" id="AP019769">
    <property type="protein sequence ID" value="BBL45559.1"/>
    <property type="molecule type" value="Genomic_DNA"/>
</dbReference>
<dbReference type="PANTHER" id="PTHR38342">
    <property type="entry name" value="SLR5037 PROTEIN"/>
    <property type="match status" value="1"/>
</dbReference>
<name>A0A915SZZ2_9ARCH</name>